<comment type="caution">
    <text evidence="3">The sequence shown here is derived from an EMBL/GenBank/DDBJ whole genome shotgun (WGS) entry which is preliminary data.</text>
</comment>
<keyword evidence="4" id="KW-1185">Reference proteome</keyword>
<evidence type="ECO:0000259" key="1">
    <source>
        <dbReference type="Pfam" id="PF09423"/>
    </source>
</evidence>
<dbReference type="PANTHER" id="PTHR43606">
    <property type="entry name" value="PHOSPHATASE, PUTATIVE (AFU_ORTHOLOGUE AFUA_6G08710)-RELATED"/>
    <property type="match status" value="1"/>
</dbReference>
<dbReference type="EMBL" id="JBITMB010000001">
    <property type="protein sequence ID" value="MFI7439103.1"/>
    <property type="molecule type" value="Genomic_DNA"/>
</dbReference>
<feature type="domain" description="Phospholipase D N-terminal" evidence="2">
    <location>
        <begin position="31"/>
        <end position="129"/>
    </location>
</feature>
<evidence type="ECO:0000313" key="4">
    <source>
        <dbReference type="Proteomes" id="UP001612928"/>
    </source>
</evidence>
<accession>A0ABW7ZX33</accession>
<dbReference type="InterPro" id="IPR052900">
    <property type="entry name" value="Phospholipid_Metab_Enz"/>
</dbReference>
<dbReference type="Gene3D" id="3.60.21.70">
    <property type="entry name" value="PhoD-like phosphatase"/>
    <property type="match status" value="1"/>
</dbReference>
<dbReference type="InterPro" id="IPR029052">
    <property type="entry name" value="Metallo-depent_PP-like"/>
</dbReference>
<evidence type="ECO:0000259" key="2">
    <source>
        <dbReference type="Pfam" id="PF16655"/>
    </source>
</evidence>
<feature type="domain" description="PhoD-like phosphatase metallophosphatase" evidence="1">
    <location>
        <begin position="142"/>
        <end position="469"/>
    </location>
</feature>
<dbReference type="PANTHER" id="PTHR43606:SF2">
    <property type="entry name" value="ALKALINE PHOSPHATASE FAMILY PROTEIN (AFU_ORTHOLOGUE AFUA_5G03860)"/>
    <property type="match status" value="1"/>
</dbReference>
<dbReference type="Gene3D" id="2.60.40.380">
    <property type="entry name" value="Purple acid phosphatase-like, N-terminal"/>
    <property type="match status" value="1"/>
</dbReference>
<name>A0ABW7ZX33_9ACTN</name>
<dbReference type="InterPro" id="IPR018946">
    <property type="entry name" value="PhoD-like_MPP"/>
</dbReference>
<organism evidence="3 4">
    <name type="scientific">Nonomuraea indica</name>
    <dbReference type="NCBI Taxonomy" id="1581193"/>
    <lineage>
        <taxon>Bacteria</taxon>
        <taxon>Bacillati</taxon>
        <taxon>Actinomycetota</taxon>
        <taxon>Actinomycetes</taxon>
        <taxon>Streptosporangiales</taxon>
        <taxon>Streptosporangiaceae</taxon>
        <taxon>Nonomuraea</taxon>
    </lineage>
</organism>
<evidence type="ECO:0000313" key="3">
    <source>
        <dbReference type="EMBL" id="MFI7439103.1"/>
    </source>
</evidence>
<proteinExistence type="predicted"/>
<dbReference type="SUPFAM" id="SSF56300">
    <property type="entry name" value="Metallo-dependent phosphatases"/>
    <property type="match status" value="1"/>
</dbReference>
<sequence length="501" mass="54214">MLDRRRFLALGLTAGLPYAARSPWRADPFTLGVASGDPSPDGFVLWTRLAPVPLAEDGLGGMPAAAVPVHWQVATDPGCTRVVRQGSQEAVPDWAFSVHVEVTGLRPDSEYWYRFRAGSYESAVGRAVTAPAPGSPARPLRLAVASCANYQHGYFTAYARLAGERPDLVLHLGDYIYEQGADDVLEPGGNARSHEGPEATTLAGYRLRHALYKTDPDLRAAHAAAPWLAIMDDHEVANNWTGLVPAERRAAAFRAYYEHMPLRPSARPDGSAMRVYRRLHWGDLATFHLLDARQHRDPHPCGHGYASCAVPVPAGHSMIGAEQERWLLDGFRSSRARWDLVGQQVFFGRRDRDPGPGLVVRQDAWDGYADCRTRVTDGWLRAGVRNAVVLTGDVHAHWAGNLALDYDDPASPVAGTEFAVTSVTSGGDGHDADAAGDHLLAGNPHLRFHLRRRGYLLLDVRPGALTADLKVVPYVSAPGAPARSAATFTVADGVPGLSPPV</sequence>
<dbReference type="InterPro" id="IPR032093">
    <property type="entry name" value="PhoD_N"/>
</dbReference>
<gene>
    <name evidence="3" type="ORF">ACIBP5_03955</name>
</gene>
<reference evidence="3 4" key="1">
    <citation type="submission" date="2024-10" db="EMBL/GenBank/DDBJ databases">
        <title>The Natural Products Discovery Center: Release of the First 8490 Sequenced Strains for Exploring Actinobacteria Biosynthetic Diversity.</title>
        <authorList>
            <person name="Kalkreuter E."/>
            <person name="Kautsar S.A."/>
            <person name="Yang D."/>
            <person name="Bader C.D."/>
            <person name="Teijaro C.N."/>
            <person name="Fluegel L."/>
            <person name="Davis C.M."/>
            <person name="Simpson J.R."/>
            <person name="Lauterbach L."/>
            <person name="Steele A.D."/>
            <person name="Gui C."/>
            <person name="Meng S."/>
            <person name="Li G."/>
            <person name="Viehrig K."/>
            <person name="Ye F."/>
            <person name="Su P."/>
            <person name="Kiefer A.F."/>
            <person name="Nichols A."/>
            <person name="Cepeda A.J."/>
            <person name="Yan W."/>
            <person name="Fan B."/>
            <person name="Jiang Y."/>
            <person name="Adhikari A."/>
            <person name="Zheng C.-J."/>
            <person name="Schuster L."/>
            <person name="Cowan T.M."/>
            <person name="Smanski M.J."/>
            <person name="Chevrette M.G."/>
            <person name="De Carvalho L.P.S."/>
            <person name="Shen B."/>
        </authorList>
    </citation>
    <scope>NUCLEOTIDE SEQUENCE [LARGE SCALE GENOMIC DNA]</scope>
    <source>
        <strain evidence="3 4">NPDC049503</strain>
    </source>
</reference>
<dbReference type="RefSeq" id="WP_397018626.1">
    <property type="nucleotide sequence ID" value="NZ_JBITMB010000001.1"/>
</dbReference>
<protein>
    <submittedName>
        <fullName evidence="3">Alkaline phosphatase D family protein</fullName>
    </submittedName>
</protein>
<dbReference type="Pfam" id="PF09423">
    <property type="entry name" value="PhoD"/>
    <property type="match status" value="1"/>
</dbReference>
<dbReference type="CDD" id="cd07389">
    <property type="entry name" value="MPP_PhoD"/>
    <property type="match status" value="1"/>
</dbReference>
<dbReference type="Proteomes" id="UP001612928">
    <property type="component" value="Unassembled WGS sequence"/>
</dbReference>
<dbReference type="Pfam" id="PF16655">
    <property type="entry name" value="PhoD_N"/>
    <property type="match status" value="1"/>
</dbReference>
<dbReference type="InterPro" id="IPR038607">
    <property type="entry name" value="PhoD-like_sf"/>
</dbReference>